<feature type="compositionally biased region" description="Pro residues" evidence="1">
    <location>
        <begin position="833"/>
        <end position="849"/>
    </location>
</feature>
<feature type="compositionally biased region" description="Pro residues" evidence="1">
    <location>
        <begin position="479"/>
        <end position="510"/>
    </location>
</feature>
<protein>
    <submittedName>
        <fullName evidence="2">Uncharacterized protein</fullName>
    </submittedName>
</protein>
<keyword evidence="3" id="KW-1185">Reference proteome</keyword>
<feature type="compositionally biased region" description="Polar residues" evidence="1">
    <location>
        <begin position="863"/>
        <end position="883"/>
    </location>
</feature>
<feature type="region of interest" description="Disordered" evidence="1">
    <location>
        <begin position="139"/>
        <end position="158"/>
    </location>
</feature>
<reference evidence="2" key="1">
    <citation type="journal article" date="2023" name="Mol. Phylogenet. Evol.">
        <title>Genome-scale phylogeny and comparative genomics of the fungal order Sordariales.</title>
        <authorList>
            <person name="Hensen N."/>
            <person name="Bonometti L."/>
            <person name="Westerberg I."/>
            <person name="Brannstrom I.O."/>
            <person name="Guillou S."/>
            <person name="Cros-Aarteil S."/>
            <person name="Calhoun S."/>
            <person name="Haridas S."/>
            <person name="Kuo A."/>
            <person name="Mondo S."/>
            <person name="Pangilinan J."/>
            <person name="Riley R."/>
            <person name="LaButti K."/>
            <person name="Andreopoulos B."/>
            <person name="Lipzen A."/>
            <person name="Chen C."/>
            <person name="Yan M."/>
            <person name="Daum C."/>
            <person name="Ng V."/>
            <person name="Clum A."/>
            <person name="Steindorff A."/>
            <person name="Ohm R.A."/>
            <person name="Martin F."/>
            <person name="Silar P."/>
            <person name="Natvig D.O."/>
            <person name="Lalanne C."/>
            <person name="Gautier V."/>
            <person name="Ament-Velasquez S.L."/>
            <person name="Kruys A."/>
            <person name="Hutchinson M.I."/>
            <person name="Powell A.J."/>
            <person name="Barry K."/>
            <person name="Miller A.N."/>
            <person name="Grigoriev I.V."/>
            <person name="Debuchy R."/>
            <person name="Gladieux P."/>
            <person name="Hiltunen Thoren M."/>
            <person name="Johannesson H."/>
        </authorList>
    </citation>
    <scope>NUCLEOTIDE SEQUENCE</scope>
    <source>
        <strain evidence="2">PSN309</strain>
    </source>
</reference>
<feature type="region of interest" description="Disordered" evidence="1">
    <location>
        <begin position="680"/>
        <end position="980"/>
    </location>
</feature>
<reference evidence="2" key="2">
    <citation type="submission" date="2023-05" db="EMBL/GenBank/DDBJ databases">
        <authorList>
            <consortium name="Lawrence Berkeley National Laboratory"/>
            <person name="Steindorff A."/>
            <person name="Hensen N."/>
            <person name="Bonometti L."/>
            <person name="Westerberg I."/>
            <person name="Brannstrom I.O."/>
            <person name="Guillou S."/>
            <person name="Cros-Aarteil S."/>
            <person name="Calhoun S."/>
            <person name="Haridas S."/>
            <person name="Kuo A."/>
            <person name="Mondo S."/>
            <person name="Pangilinan J."/>
            <person name="Riley R."/>
            <person name="Labutti K."/>
            <person name="Andreopoulos B."/>
            <person name="Lipzen A."/>
            <person name="Chen C."/>
            <person name="Yanf M."/>
            <person name="Daum C."/>
            <person name="Ng V."/>
            <person name="Clum A."/>
            <person name="Ohm R."/>
            <person name="Martin F."/>
            <person name="Silar P."/>
            <person name="Natvig D."/>
            <person name="Lalanne C."/>
            <person name="Gautier V."/>
            <person name="Ament-Velasquez S.L."/>
            <person name="Kruys A."/>
            <person name="Hutchinson M.I."/>
            <person name="Powell A.J."/>
            <person name="Barry K."/>
            <person name="Miller A.N."/>
            <person name="Grigoriev I.V."/>
            <person name="Debuchy R."/>
            <person name="Gladieux P."/>
            <person name="Thoren M.H."/>
            <person name="Johannesson H."/>
        </authorList>
    </citation>
    <scope>NUCLEOTIDE SEQUENCE</scope>
    <source>
        <strain evidence="2">PSN309</strain>
    </source>
</reference>
<feature type="compositionally biased region" description="Polar residues" evidence="1">
    <location>
        <begin position="902"/>
        <end position="917"/>
    </location>
</feature>
<dbReference type="Proteomes" id="UP001302126">
    <property type="component" value="Unassembled WGS sequence"/>
</dbReference>
<sequence length="1044" mass="110633">MVSFFGLKLRDKKKKSDAKATETKDQPQGPKKFDQNLLGEGQFFGTNVQQTGVVINGSIRSVSRAGTPQPNPKSPYAVMDTHNLAAASMFDLGAVPRSGSQASFRPTLKAYASDVNLGARFAANNDSSASLAIPPGFAAPPPGFNSRPGTPNGRKKNWVNPLDVHFVRSTPTGPPSAKSPLAQTGFELPPTPTTDKADTNSAFGEEADNMVNAVMASVNKQEEEKKREAEQERELVRREETARLELERWERQKSSEGLAQQASSETKPQSQGQSSQSSHQRSPTSPTIPGAMFRGNVGSRPGSRNGPASRSPQIHQGPPPTGPPTHCLPQPPGGAPRQGPRAADGEEFGPRPAPASGTVDSEQGPPRKGSGPHNNRTQGAPQGNPQAPRPARDSPPSSSQGPSHGPHQDPRGNPRGRPGHGPHGHPGAHDLHQGPPGPPNGPSHHGQRQAFHGPAHGHNPQGRPPPGPHGPHLQGPPHRGSPPLPNGPYRPPQGPYPQGPQPRGPPPQNGPPNGGGQFRNGPPGPFRGPGPNGFRSESPVRRPMGNDHHRSESPAPRFMDNGGPGSESPARRPMMNTDQRSQSPAPRGFGSMGPRSNGPVPYGAAEKSNGPELSPLDTRPPPLISTLTSPTTETARSSLDDEFLAKLAPPVIQDVAAKRDTFTQHTSGQQSLSMKIEELEKSLLAQQPPKNQTLRPSQLQVEQRLSTSSSVYSNDTKDDEDDNDETILPVPPAPLRIPSPLPPSVSTFSPDEARSQSPFRPLRAGPQRPPRPSLEEYGVSSDQVTNSPRSRAQPPPPSDYTLRSPTSPLSRSDPPQLRTQPSLGLLKRGPTQPISPAPTPDAAHPPRPNPLIDTGFKFDFGPTPTTAPLTPDSASWPLSSPTAETAPVIPPVVREDPFPAVQDSSGGTTHTKFSRTNIPPPLNLKFNFSPDAPARDPSLMTPPLRSAPPMIAVNDGRPSTATGHHNSPSGKTGSSGLAASPQLVSQFPDFLRTKASSSPGDDDPFMGIGMARGPSIREVRRPGTSAGHGQKNQRMVDSFGTGFI</sequence>
<feature type="compositionally biased region" description="Basic and acidic residues" evidence="1">
    <location>
        <begin position="538"/>
        <end position="552"/>
    </location>
</feature>
<gene>
    <name evidence="2" type="ORF">QBC35DRAFT_270787</name>
</gene>
<feature type="compositionally biased region" description="Low complexity" evidence="1">
    <location>
        <begin position="394"/>
        <end position="405"/>
    </location>
</feature>
<evidence type="ECO:0000313" key="2">
    <source>
        <dbReference type="EMBL" id="KAK4186415.1"/>
    </source>
</evidence>
<dbReference type="AlphaFoldDB" id="A0AAN7AI03"/>
<feature type="compositionally biased region" description="Pro residues" evidence="1">
    <location>
        <begin position="729"/>
        <end position="743"/>
    </location>
</feature>
<evidence type="ECO:0000256" key="1">
    <source>
        <dbReference type="SAM" id="MobiDB-lite"/>
    </source>
</evidence>
<feature type="compositionally biased region" description="Polar residues" evidence="1">
    <location>
        <begin position="801"/>
        <end position="810"/>
    </location>
</feature>
<feature type="compositionally biased region" description="Low complexity" evidence="1">
    <location>
        <begin position="268"/>
        <end position="285"/>
    </location>
</feature>
<feature type="region of interest" description="Disordered" evidence="1">
    <location>
        <begin position="992"/>
        <end position="1044"/>
    </location>
</feature>
<feature type="compositionally biased region" description="Low complexity" evidence="1">
    <location>
        <begin position="624"/>
        <end position="634"/>
    </location>
</feature>
<evidence type="ECO:0000313" key="3">
    <source>
        <dbReference type="Proteomes" id="UP001302126"/>
    </source>
</evidence>
<accession>A0AAN7AI03</accession>
<comment type="caution">
    <text evidence="2">The sequence shown here is derived from an EMBL/GenBank/DDBJ whole genome shotgun (WGS) entry which is preliminary data.</text>
</comment>
<feature type="compositionally biased region" description="Polar residues" evidence="1">
    <location>
        <begin position="372"/>
        <end position="384"/>
    </location>
</feature>
<name>A0AAN7AI03_9PEZI</name>
<feature type="compositionally biased region" description="Basic and acidic residues" evidence="1">
    <location>
        <begin position="220"/>
        <end position="254"/>
    </location>
</feature>
<feature type="region of interest" description="Disordered" evidence="1">
    <location>
        <begin position="165"/>
        <end position="643"/>
    </location>
</feature>
<organism evidence="2 3">
    <name type="scientific">Podospora australis</name>
    <dbReference type="NCBI Taxonomy" id="1536484"/>
    <lineage>
        <taxon>Eukaryota</taxon>
        <taxon>Fungi</taxon>
        <taxon>Dikarya</taxon>
        <taxon>Ascomycota</taxon>
        <taxon>Pezizomycotina</taxon>
        <taxon>Sordariomycetes</taxon>
        <taxon>Sordariomycetidae</taxon>
        <taxon>Sordariales</taxon>
        <taxon>Podosporaceae</taxon>
        <taxon>Podospora</taxon>
    </lineage>
</organism>
<feature type="region of interest" description="Disordered" evidence="1">
    <location>
        <begin position="1"/>
        <end position="40"/>
    </location>
</feature>
<dbReference type="CDD" id="cd22249">
    <property type="entry name" value="UDM1_RNF168_RNF169-like"/>
    <property type="match status" value="1"/>
</dbReference>
<feature type="compositionally biased region" description="Polar residues" evidence="1">
    <location>
        <begin position="684"/>
        <end position="713"/>
    </location>
</feature>
<dbReference type="EMBL" id="MU864424">
    <property type="protein sequence ID" value="KAK4186415.1"/>
    <property type="molecule type" value="Genomic_DNA"/>
</dbReference>
<feature type="compositionally biased region" description="Polar residues" evidence="1">
    <location>
        <begin position="255"/>
        <end position="267"/>
    </location>
</feature>
<proteinExistence type="predicted"/>
<feature type="compositionally biased region" description="Polar residues" evidence="1">
    <location>
        <begin position="957"/>
        <end position="980"/>
    </location>
</feature>